<dbReference type="EMBL" id="CT868030">
    <property type="protein sequence ID" value="CAK64356.1"/>
    <property type="molecule type" value="Genomic_DNA"/>
</dbReference>
<evidence type="ECO:0000313" key="4">
    <source>
        <dbReference type="EMBL" id="CAK64356.1"/>
    </source>
</evidence>
<evidence type="ECO:0000313" key="5">
    <source>
        <dbReference type="Proteomes" id="UP000000600"/>
    </source>
</evidence>
<dbReference type="STRING" id="5888.A0C0N9"/>
<dbReference type="InterPro" id="IPR036322">
    <property type="entry name" value="WD40_repeat_dom_sf"/>
</dbReference>
<protein>
    <submittedName>
        <fullName evidence="4">Uncharacterized protein</fullName>
    </submittedName>
</protein>
<dbReference type="PANTHER" id="PTHR19848:SF8">
    <property type="entry name" value="F-BOX AND WD REPEAT DOMAIN CONTAINING 7"/>
    <property type="match status" value="1"/>
</dbReference>
<organism evidence="4 5">
    <name type="scientific">Paramecium tetraurelia</name>
    <dbReference type="NCBI Taxonomy" id="5888"/>
    <lineage>
        <taxon>Eukaryota</taxon>
        <taxon>Sar</taxon>
        <taxon>Alveolata</taxon>
        <taxon>Ciliophora</taxon>
        <taxon>Intramacronucleata</taxon>
        <taxon>Oligohymenophorea</taxon>
        <taxon>Peniculida</taxon>
        <taxon>Parameciidae</taxon>
        <taxon>Paramecium</taxon>
    </lineage>
</organism>
<dbReference type="PANTHER" id="PTHR19848">
    <property type="entry name" value="WD40 REPEAT PROTEIN"/>
    <property type="match status" value="1"/>
</dbReference>
<dbReference type="Gene3D" id="2.130.10.10">
    <property type="entry name" value="YVTN repeat-like/Quinoprotein amine dehydrogenase"/>
    <property type="match status" value="1"/>
</dbReference>
<evidence type="ECO:0000256" key="2">
    <source>
        <dbReference type="ARBA" id="ARBA00022737"/>
    </source>
</evidence>
<dbReference type="PROSITE" id="PS50082">
    <property type="entry name" value="WD_REPEATS_2"/>
    <property type="match status" value="2"/>
</dbReference>
<sequence length="84" mass="9155">MQKSKIILDVQLIGHNGYVISVCFSPDGTKLASGSADNYICLWDVQTGQQNAKFDGHCNYVRQVCFSPDGSTLASGSRDKSIRL</sequence>
<dbReference type="Pfam" id="PF00400">
    <property type="entry name" value="WD40"/>
    <property type="match status" value="2"/>
</dbReference>
<dbReference type="SMART" id="SM00320">
    <property type="entry name" value="WD40"/>
    <property type="match status" value="2"/>
</dbReference>
<proteinExistence type="predicted"/>
<accession>A0C0N9</accession>
<evidence type="ECO:0000256" key="3">
    <source>
        <dbReference type="PROSITE-ProRule" id="PRU00221"/>
    </source>
</evidence>
<dbReference type="Proteomes" id="UP000000600">
    <property type="component" value="Unassembled WGS sequence"/>
</dbReference>
<dbReference type="SUPFAM" id="SSF50978">
    <property type="entry name" value="WD40 repeat-like"/>
    <property type="match status" value="1"/>
</dbReference>
<dbReference type="InterPro" id="IPR019775">
    <property type="entry name" value="WD40_repeat_CS"/>
</dbReference>
<dbReference type="AlphaFoldDB" id="A0C0N9"/>
<keyword evidence="1 3" id="KW-0853">WD repeat</keyword>
<dbReference type="InterPro" id="IPR015943">
    <property type="entry name" value="WD40/YVTN_repeat-like_dom_sf"/>
</dbReference>
<dbReference type="RefSeq" id="XP_001431754.1">
    <property type="nucleotide sequence ID" value="XM_001431717.1"/>
</dbReference>
<feature type="repeat" description="WD" evidence="3">
    <location>
        <begin position="12"/>
        <end position="53"/>
    </location>
</feature>
<dbReference type="OrthoDB" id="309373at2759"/>
<dbReference type="PROSITE" id="PS00678">
    <property type="entry name" value="WD_REPEATS_1"/>
    <property type="match status" value="1"/>
</dbReference>
<name>A0C0N9_PARTE</name>
<dbReference type="InterPro" id="IPR001680">
    <property type="entry name" value="WD40_rpt"/>
</dbReference>
<dbReference type="HOGENOM" id="CLU_000288_57_30_1"/>
<keyword evidence="5" id="KW-1185">Reference proteome</keyword>
<dbReference type="GeneID" id="5017538"/>
<gene>
    <name evidence="4" type="ORF">GSPATT00006209001</name>
</gene>
<evidence type="ECO:0000256" key="1">
    <source>
        <dbReference type="ARBA" id="ARBA00022574"/>
    </source>
</evidence>
<dbReference type="eggNOG" id="KOG0266">
    <property type="taxonomic scope" value="Eukaryota"/>
</dbReference>
<dbReference type="KEGG" id="ptm:GSPATT00006209001"/>
<keyword evidence="2" id="KW-0677">Repeat</keyword>
<dbReference type="PROSITE" id="PS50294">
    <property type="entry name" value="WD_REPEATS_REGION"/>
    <property type="match status" value="2"/>
</dbReference>
<dbReference type="InParanoid" id="A0C0N9"/>
<reference evidence="4 5" key="1">
    <citation type="journal article" date="2006" name="Nature">
        <title>Global trends of whole-genome duplications revealed by the ciliate Paramecium tetraurelia.</title>
        <authorList>
            <consortium name="Genoscope"/>
            <person name="Aury J.-M."/>
            <person name="Jaillon O."/>
            <person name="Duret L."/>
            <person name="Noel B."/>
            <person name="Jubin C."/>
            <person name="Porcel B.M."/>
            <person name="Segurens B."/>
            <person name="Daubin V."/>
            <person name="Anthouard V."/>
            <person name="Aiach N."/>
            <person name="Arnaiz O."/>
            <person name="Billaut A."/>
            <person name="Beisson J."/>
            <person name="Blanc I."/>
            <person name="Bouhouche K."/>
            <person name="Camara F."/>
            <person name="Duharcourt S."/>
            <person name="Guigo R."/>
            <person name="Gogendeau D."/>
            <person name="Katinka M."/>
            <person name="Keller A.-M."/>
            <person name="Kissmehl R."/>
            <person name="Klotz C."/>
            <person name="Koll F."/>
            <person name="Le Moue A."/>
            <person name="Lepere C."/>
            <person name="Malinsky S."/>
            <person name="Nowacki M."/>
            <person name="Nowak J.K."/>
            <person name="Plattner H."/>
            <person name="Poulain J."/>
            <person name="Ruiz F."/>
            <person name="Serrano V."/>
            <person name="Zagulski M."/>
            <person name="Dessen P."/>
            <person name="Betermier M."/>
            <person name="Weissenbach J."/>
            <person name="Scarpelli C."/>
            <person name="Schachter V."/>
            <person name="Sperling L."/>
            <person name="Meyer E."/>
            <person name="Cohen J."/>
            <person name="Wincker P."/>
        </authorList>
    </citation>
    <scope>NUCLEOTIDE SEQUENCE [LARGE SCALE GENOMIC DNA]</scope>
    <source>
        <strain evidence="4 5">Stock d4-2</strain>
    </source>
</reference>
<dbReference type="OMA" id="YANCAEF"/>
<feature type="repeat" description="WD" evidence="3">
    <location>
        <begin position="54"/>
        <end position="84"/>
    </location>
</feature>